<dbReference type="GO" id="GO:0003841">
    <property type="term" value="F:1-acylglycerol-3-phosphate O-acyltransferase activity"/>
    <property type="evidence" value="ECO:0007669"/>
    <property type="project" value="UniProtKB-UniRule"/>
</dbReference>
<dbReference type="PANTHER" id="PTHR10434">
    <property type="entry name" value="1-ACYL-SN-GLYCEROL-3-PHOSPHATE ACYLTRANSFERASE"/>
    <property type="match status" value="1"/>
</dbReference>
<dbReference type="GO" id="GO:0006654">
    <property type="term" value="P:phosphatidic acid biosynthetic process"/>
    <property type="evidence" value="ECO:0007669"/>
    <property type="project" value="TreeGrafter"/>
</dbReference>
<name>A0A388L0K2_CHABU</name>
<dbReference type="CDD" id="cd07989">
    <property type="entry name" value="LPLAT_AGPAT-like"/>
    <property type="match status" value="1"/>
</dbReference>
<dbReference type="GO" id="GO:0031969">
    <property type="term" value="C:chloroplast membrane"/>
    <property type="evidence" value="ECO:0007669"/>
    <property type="project" value="EnsemblPlants"/>
</dbReference>
<keyword evidence="6 7" id="KW-0012">Acyltransferase</keyword>
<evidence type="ECO:0000256" key="4">
    <source>
        <dbReference type="ARBA" id="ARBA00022679"/>
    </source>
</evidence>
<dbReference type="InterPro" id="IPR002123">
    <property type="entry name" value="Plipid/glycerol_acylTrfase"/>
</dbReference>
<dbReference type="NCBIfam" id="TIGR00530">
    <property type="entry name" value="AGP_acyltrn"/>
    <property type="match status" value="1"/>
</dbReference>
<accession>A0A388L0K2</accession>
<keyword evidence="4 7" id="KW-0808">Transferase</keyword>
<keyword evidence="8" id="KW-1133">Transmembrane helix</keyword>
<feature type="domain" description="Phospholipid/glycerol acyltransferase" evidence="9">
    <location>
        <begin position="164"/>
        <end position="277"/>
    </location>
</feature>
<evidence type="ECO:0000256" key="6">
    <source>
        <dbReference type="ARBA" id="ARBA00023315"/>
    </source>
</evidence>
<feature type="transmembrane region" description="Helical" evidence="8">
    <location>
        <begin position="188"/>
        <end position="208"/>
    </location>
</feature>
<keyword evidence="3 7" id="KW-0444">Lipid biosynthesis</keyword>
<dbReference type="PANTHER" id="PTHR10434:SF64">
    <property type="entry name" value="1-ACYL-SN-GLYCEROL-3-PHOSPHATE ACYLTRANSFERASE-RELATED"/>
    <property type="match status" value="1"/>
</dbReference>
<proteinExistence type="inferred from homology"/>
<dbReference type="AlphaFoldDB" id="A0A388L0K2"/>
<evidence type="ECO:0000313" key="11">
    <source>
        <dbReference type="Proteomes" id="UP000265515"/>
    </source>
</evidence>
<dbReference type="Pfam" id="PF01553">
    <property type="entry name" value="Acyltransferase"/>
    <property type="match status" value="1"/>
</dbReference>
<dbReference type="Gramene" id="GBG75762">
    <property type="protein sequence ID" value="GBG75762"/>
    <property type="gene ID" value="CBR_g21007"/>
</dbReference>
<organism evidence="10 11">
    <name type="scientific">Chara braunii</name>
    <name type="common">Braun's stonewort</name>
    <dbReference type="NCBI Taxonomy" id="69332"/>
    <lineage>
        <taxon>Eukaryota</taxon>
        <taxon>Viridiplantae</taxon>
        <taxon>Streptophyta</taxon>
        <taxon>Charophyceae</taxon>
        <taxon>Charales</taxon>
        <taxon>Characeae</taxon>
        <taxon>Chara</taxon>
    </lineage>
</organism>
<evidence type="ECO:0000256" key="2">
    <source>
        <dbReference type="ARBA" id="ARBA00008655"/>
    </source>
</evidence>
<keyword evidence="5 7" id="KW-0443">Lipid metabolism</keyword>
<comment type="caution">
    <text evidence="10">The sequence shown here is derived from an EMBL/GenBank/DDBJ whole genome shotgun (WGS) entry which is preliminary data.</text>
</comment>
<comment type="domain">
    <text evidence="7">The HXXXXD motif is essential for acyltransferase activity and may constitute the binding site for the phosphate moiety of the glycerol-3-phosphate.</text>
</comment>
<evidence type="ECO:0000313" key="10">
    <source>
        <dbReference type="EMBL" id="GBG75762.1"/>
    </source>
</evidence>
<comment type="catalytic activity">
    <reaction evidence="7">
        <text>a 1-acyl-sn-glycero-3-phosphate + an acyl-CoA = a 1,2-diacyl-sn-glycero-3-phosphate + CoA</text>
        <dbReference type="Rhea" id="RHEA:19709"/>
        <dbReference type="ChEBI" id="CHEBI:57287"/>
        <dbReference type="ChEBI" id="CHEBI:57970"/>
        <dbReference type="ChEBI" id="CHEBI:58342"/>
        <dbReference type="ChEBI" id="CHEBI:58608"/>
        <dbReference type="EC" id="2.3.1.51"/>
    </reaction>
</comment>
<dbReference type="GO" id="GO:0006655">
    <property type="term" value="P:phosphatidylglycerol biosynthetic process"/>
    <property type="evidence" value="ECO:0007669"/>
    <property type="project" value="EnsemblPlants"/>
</dbReference>
<keyword evidence="11" id="KW-1185">Reference proteome</keyword>
<reference evidence="10 11" key="1">
    <citation type="journal article" date="2018" name="Cell">
        <title>The Chara Genome: Secondary Complexity and Implications for Plant Terrestrialization.</title>
        <authorList>
            <person name="Nishiyama T."/>
            <person name="Sakayama H."/>
            <person name="Vries J.D."/>
            <person name="Buschmann H."/>
            <person name="Saint-Marcoux D."/>
            <person name="Ullrich K.K."/>
            <person name="Haas F.B."/>
            <person name="Vanderstraeten L."/>
            <person name="Becker D."/>
            <person name="Lang D."/>
            <person name="Vosolsobe S."/>
            <person name="Rombauts S."/>
            <person name="Wilhelmsson P.K.I."/>
            <person name="Janitza P."/>
            <person name="Kern R."/>
            <person name="Heyl A."/>
            <person name="Rumpler F."/>
            <person name="Villalobos L.I.A.C."/>
            <person name="Clay J.M."/>
            <person name="Skokan R."/>
            <person name="Toyoda A."/>
            <person name="Suzuki Y."/>
            <person name="Kagoshima H."/>
            <person name="Schijlen E."/>
            <person name="Tajeshwar N."/>
            <person name="Catarino B."/>
            <person name="Hetherington A.J."/>
            <person name="Saltykova A."/>
            <person name="Bonnot C."/>
            <person name="Breuninger H."/>
            <person name="Symeonidi A."/>
            <person name="Radhakrishnan G.V."/>
            <person name="Van Nieuwerburgh F."/>
            <person name="Deforce D."/>
            <person name="Chang C."/>
            <person name="Karol K.G."/>
            <person name="Hedrich R."/>
            <person name="Ulvskov P."/>
            <person name="Glockner G."/>
            <person name="Delwiche C.F."/>
            <person name="Petrasek J."/>
            <person name="Van de Peer Y."/>
            <person name="Friml J."/>
            <person name="Beilby M."/>
            <person name="Dolan L."/>
            <person name="Kohara Y."/>
            <person name="Sugano S."/>
            <person name="Fujiyama A."/>
            <person name="Delaux P.-M."/>
            <person name="Quint M."/>
            <person name="TheiBen G."/>
            <person name="Hagemann M."/>
            <person name="Harholt J."/>
            <person name="Dunand C."/>
            <person name="Zachgo S."/>
            <person name="Langdale J."/>
            <person name="Maumus F."/>
            <person name="Straeten D.V.D."/>
            <person name="Gould S.B."/>
            <person name="Rensing S.A."/>
        </authorList>
    </citation>
    <scope>NUCLEOTIDE SEQUENCE [LARGE SCALE GENOMIC DNA]</scope>
    <source>
        <strain evidence="10 11">S276</strain>
    </source>
</reference>
<dbReference type="OMA" id="FWASAST"/>
<keyword evidence="8" id="KW-0812">Transmembrane</keyword>
<dbReference type="SMART" id="SM00563">
    <property type="entry name" value="PlsC"/>
    <property type="match status" value="1"/>
</dbReference>
<dbReference type="GO" id="GO:0016024">
    <property type="term" value="P:CDP-diacylglycerol biosynthetic process"/>
    <property type="evidence" value="ECO:0007669"/>
    <property type="project" value="EnsemblPlants"/>
</dbReference>
<dbReference type="InterPro" id="IPR004552">
    <property type="entry name" value="AGP_acyltrans"/>
</dbReference>
<dbReference type="EMBL" id="BFEA01000230">
    <property type="protein sequence ID" value="GBG75762.1"/>
    <property type="molecule type" value="Genomic_DNA"/>
</dbReference>
<keyword evidence="7" id="KW-1208">Phospholipid metabolism</keyword>
<dbReference type="Proteomes" id="UP000265515">
    <property type="component" value="Unassembled WGS sequence"/>
</dbReference>
<dbReference type="OrthoDB" id="417078at2759"/>
<feature type="transmembrane region" description="Helical" evidence="8">
    <location>
        <begin position="93"/>
        <end position="117"/>
    </location>
</feature>
<gene>
    <name evidence="10" type="ORF">CBR_g21007</name>
</gene>
<protein>
    <recommendedName>
        <fullName evidence="7">1-acyl-sn-glycerol-3-phosphate acyltransferase</fullName>
        <ecNumber evidence="7">2.3.1.51</ecNumber>
    </recommendedName>
</protein>
<evidence type="ECO:0000256" key="8">
    <source>
        <dbReference type="SAM" id="Phobius"/>
    </source>
</evidence>
<sequence length="336" mass="37520">MHTALCDDDYPRRCACGDDHSGSILQSSFKSPPLSPFGNYIRADWHLRPKYPRKPLVTCQVANQALPDPSGAVRIPFTPSASAIGGFALGARLWALCFYLTTAVIGCGLFVVMIVLYPFVMVLDRKSRRIFHSINALWANLTAQWFYKTEIYGLENLPGPGEPAVYVANHQSFLDIYTTFQLNRPFKFISKSTIFLIPIIGWAMYLTGHVPLKRMDNKSQVECLRRCYELLTERVPIFFFPEGTRSKDGKLGKFKKGAFTLAVKAKVPVIPITLIGTGELMPSGKENTLRRGTVKMIVHPPIVGDDALELCNQAREVISTTLLAHEALTLTEEIHS</sequence>
<evidence type="ECO:0000256" key="3">
    <source>
        <dbReference type="ARBA" id="ARBA00022516"/>
    </source>
</evidence>
<dbReference type="SUPFAM" id="SSF69593">
    <property type="entry name" value="Glycerol-3-phosphate (1)-acyltransferase"/>
    <property type="match status" value="1"/>
</dbReference>
<keyword evidence="8" id="KW-0472">Membrane</keyword>
<dbReference type="EC" id="2.3.1.51" evidence="7"/>
<keyword evidence="7" id="KW-0594">Phospholipid biosynthesis</keyword>
<evidence type="ECO:0000256" key="1">
    <source>
        <dbReference type="ARBA" id="ARBA00005189"/>
    </source>
</evidence>
<comment type="similarity">
    <text evidence="2 7">Belongs to the 1-acyl-sn-glycerol-3-phosphate acyltransferase family.</text>
</comment>
<evidence type="ECO:0000259" key="9">
    <source>
        <dbReference type="SMART" id="SM00563"/>
    </source>
</evidence>
<evidence type="ECO:0000256" key="5">
    <source>
        <dbReference type="ARBA" id="ARBA00023098"/>
    </source>
</evidence>
<comment type="pathway">
    <text evidence="1">Lipid metabolism.</text>
</comment>
<evidence type="ECO:0000256" key="7">
    <source>
        <dbReference type="RuleBase" id="RU361267"/>
    </source>
</evidence>
<dbReference type="STRING" id="69332.A0A388L0K2"/>